<keyword evidence="2" id="KW-1003">Cell membrane</keyword>
<feature type="transmembrane region" description="Helical" evidence="8">
    <location>
        <begin position="141"/>
        <end position="166"/>
    </location>
</feature>
<keyword evidence="4 8" id="KW-0812">Transmembrane</keyword>
<feature type="transmembrane region" description="Helical" evidence="8">
    <location>
        <begin position="324"/>
        <end position="340"/>
    </location>
</feature>
<evidence type="ECO:0000256" key="6">
    <source>
        <dbReference type="ARBA" id="ARBA00023136"/>
    </source>
</evidence>
<proteinExistence type="inferred from homology"/>
<dbReference type="STRING" id="1803665.GCA_001641335_08089"/>
<comment type="caution">
    <text evidence="9">The sequence shown here is derived from an EMBL/GenBank/DDBJ whole genome shotgun (WGS) entry which is preliminary data.</text>
</comment>
<keyword evidence="3" id="KW-0808">Transferase</keyword>
<feature type="transmembrane region" description="Helical" evidence="8">
    <location>
        <begin position="20"/>
        <end position="39"/>
    </location>
</feature>
<sequence>MLADTLEQVQLSPSKRATYVRLVLAALTAIIAFKTFWFARWGGWADRELADFDAFHIVAQRVWRGDLDQVYHFAALLKMQLEAAGGSTGFMPWTYPPQYALLLAPLAFLPVGLAYLLFTAGTLALYLAVLRRIADVNFAHVLVILFPALAITIGSGQNGFLTGALIALVCLNVERRPLLAGLALGAMVIKPHLAIAIGVYLLATRRWIALATATAVVLASSLLCTLLFGWQIWTAWLGAIKESASYLEQGYYPLYRMVSAYAALYQAGLSANISFWGQVIVAALALCAVLFATARATSSSFALGIAVMVSVMISPYAYDYDLPILGIGLALILPDLAGLASPRIRSWMYGLILLAGAYGLLQSARLAVQKPGQDFAPALGGFALTALLLLLLGLLWRQAQLAPASPQAAQQRL</sequence>
<protein>
    <submittedName>
        <fullName evidence="9">Uncharacterized protein DUF2029</fullName>
    </submittedName>
</protein>
<dbReference type="AlphaFoldDB" id="A0A560CZT9"/>
<feature type="transmembrane region" description="Helical" evidence="8">
    <location>
        <begin position="347"/>
        <end position="364"/>
    </location>
</feature>
<keyword evidence="10" id="KW-1185">Reference proteome</keyword>
<accession>A0A560CZT9</accession>
<dbReference type="GO" id="GO:0005886">
    <property type="term" value="C:plasma membrane"/>
    <property type="evidence" value="ECO:0007669"/>
    <property type="project" value="UniProtKB-SubCell"/>
</dbReference>
<keyword evidence="5 8" id="KW-1133">Transmembrane helix</keyword>
<evidence type="ECO:0000256" key="3">
    <source>
        <dbReference type="ARBA" id="ARBA00022679"/>
    </source>
</evidence>
<feature type="transmembrane region" description="Helical" evidence="8">
    <location>
        <begin position="275"/>
        <end position="294"/>
    </location>
</feature>
<reference evidence="9 10" key="1">
    <citation type="submission" date="2019-06" db="EMBL/GenBank/DDBJ databases">
        <title>Genomic Encyclopedia of Type Strains, Phase IV (KMG-V): Genome sequencing to study the core and pangenomes of soil and plant-associated prokaryotes.</title>
        <authorList>
            <person name="Whitman W."/>
        </authorList>
    </citation>
    <scope>NUCLEOTIDE SEQUENCE [LARGE SCALE GENOMIC DNA]</scope>
    <source>
        <strain evidence="9 10">BR 510</strain>
    </source>
</reference>
<evidence type="ECO:0000256" key="8">
    <source>
        <dbReference type="SAM" id="Phobius"/>
    </source>
</evidence>
<evidence type="ECO:0000313" key="9">
    <source>
        <dbReference type="EMBL" id="TWA90386.1"/>
    </source>
</evidence>
<feature type="transmembrane region" description="Helical" evidence="8">
    <location>
        <begin position="99"/>
        <end position="129"/>
    </location>
</feature>
<dbReference type="RefSeq" id="WP_145669938.1">
    <property type="nucleotide sequence ID" value="NZ_VITK01000015.1"/>
</dbReference>
<evidence type="ECO:0000256" key="5">
    <source>
        <dbReference type="ARBA" id="ARBA00022989"/>
    </source>
</evidence>
<dbReference type="Proteomes" id="UP000319949">
    <property type="component" value="Unassembled WGS sequence"/>
</dbReference>
<keyword evidence="6 8" id="KW-0472">Membrane</keyword>
<feature type="transmembrane region" description="Helical" evidence="8">
    <location>
        <begin position="210"/>
        <end position="233"/>
    </location>
</feature>
<comment type="subcellular location">
    <subcellularLocation>
        <location evidence="1">Cell membrane</location>
        <topology evidence="1">Multi-pass membrane protein</topology>
    </subcellularLocation>
</comment>
<feature type="transmembrane region" description="Helical" evidence="8">
    <location>
        <begin position="178"/>
        <end position="203"/>
    </location>
</feature>
<dbReference type="EMBL" id="VITK01000015">
    <property type="protein sequence ID" value="TWA90386.1"/>
    <property type="molecule type" value="Genomic_DNA"/>
</dbReference>
<dbReference type="GO" id="GO:0016758">
    <property type="term" value="F:hexosyltransferase activity"/>
    <property type="evidence" value="ECO:0007669"/>
    <property type="project" value="InterPro"/>
</dbReference>
<evidence type="ECO:0000256" key="7">
    <source>
        <dbReference type="ARBA" id="ARBA00024033"/>
    </source>
</evidence>
<evidence type="ECO:0000256" key="1">
    <source>
        <dbReference type="ARBA" id="ARBA00004651"/>
    </source>
</evidence>
<evidence type="ECO:0000256" key="4">
    <source>
        <dbReference type="ARBA" id="ARBA00022692"/>
    </source>
</evidence>
<comment type="similarity">
    <text evidence="7">Belongs to the glycosyltransferase 87 family.</text>
</comment>
<organism evidence="9 10">
    <name type="scientific">Bradyrhizobium stylosanthis</name>
    <dbReference type="NCBI Taxonomy" id="1803665"/>
    <lineage>
        <taxon>Bacteria</taxon>
        <taxon>Pseudomonadati</taxon>
        <taxon>Pseudomonadota</taxon>
        <taxon>Alphaproteobacteria</taxon>
        <taxon>Hyphomicrobiales</taxon>
        <taxon>Nitrobacteraceae</taxon>
        <taxon>Bradyrhizobium</taxon>
    </lineage>
</organism>
<feature type="transmembrane region" description="Helical" evidence="8">
    <location>
        <begin position="376"/>
        <end position="396"/>
    </location>
</feature>
<evidence type="ECO:0000256" key="2">
    <source>
        <dbReference type="ARBA" id="ARBA00022475"/>
    </source>
</evidence>
<dbReference type="Pfam" id="PF09594">
    <property type="entry name" value="GT87"/>
    <property type="match status" value="1"/>
</dbReference>
<feature type="transmembrane region" description="Helical" evidence="8">
    <location>
        <begin position="301"/>
        <end position="318"/>
    </location>
</feature>
<gene>
    <name evidence="9" type="ORF">FBZ96_11555</name>
</gene>
<evidence type="ECO:0000313" key="10">
    <source>
        <dbReference type="Proteomes" id="UP000319949"/>
    </source>
</evidence>
<name>A0A560CZT9_9BRAD</name>
<dbReference type="OrthoDB" id="7679563at2"/>
<dbReference type="InterPro" id="IPR018584">
    <property type="entry name" value="GT87"/>
</dbReference>